<dbReference type="PROSITE" id="PS50238">
    <property type="entry name" value="RHOGAP"/>
    <property type="match status" value="1"/>
</dbReference>
<dbReference type="Pfam" id="PF00620">
    <property type="entry name" value="RhoGAP"/>
    <property type="match status" value="1"/>
</dbReference>
<gene>
    <name evidence="22" type="primary">LOC109469760</name>
</gene>
<evidence type="ECO:0000256" key="7">
    <source>
        <dbReference type="ARBA" id="ARBA00022741"/>
    </source>
</evidence>
<keyword evidence="8" id="KW-0863">Zinc-finger</keyword>
<dbReference type="InterPro" id="IPR000159">
    <property type="entry name" value="RA_dom"/>
</dbReference>
<feature type="domain" description="Phorbol-ester/DAG-type" evidence="17">
    <location>
        <begin position="1423"/>
        <end position="1469"/>
    </location>
</feature>
<dbReference type="GO" id="GO:0005096">
    <property type="term" value="F:GTPase activator activity"/>
    <property type="evidence" value="ECO:0007669"/>
    <property type="project" value="UniProtKB-KW"/>
</dbReference>
<dbReference type="GO" id="GO:0005524">
    <property type="term" value="F:ATP binding"/>
    <property type="evidence" value="ECO:0007669"/>
    <property type="project" value="UniProtKB-UniRule"/>
</dbReference>
<dbReference type="SMART" id="SM00242">
    <property type="entry name" value="MYSc"/>
    <property type="match status" value="1"/>
</dbReference>
<dbReference type="PROSITE" id="PS50200">
    <property type="entry name" value="RA"/>
    <property type="match status" value="1"/>
</dbReference>
<keyword evidence="10 14" id="KW-0067">ATP-binding</keyword>
<comment type="subcellular location">
    <subcellularLocation>
        <location evidence="1">Cytoplasm</location>
    </subcellularLocation>
</comment>
<feature type="compositionally biased region" description="Basic and acidic residues" evidence="16">
    <location>
        <begin position="1255"/>
        <end position="1266"/>
    </location>
</feature>
<dbReference type="GO" id="GO:0005737">
    <property type="term" value="C:cytoplasm"/>
    <property type="evidence" value="ECO:0007669"/>
    <property type="project" value="UniProtKB-SubCell"/>
</dbReference>
<dbReference type="InterPro" id="IPR001609">
    <property type="entry name" value="Myosin_head_motor_dom-like"/>
</dbReference>
<reference evidence="22" key="1">
    <citation type="submission" date="2025-08" db="UniProtKB">
        <authorList>
            <consortium name="RefSeq"/>
        </authorList>
    </citation>
    <scope>IDENTIFICATION</scope>
    <source>
        <tissue evidence="22">Gonad</tissue>
    </source>
</reference>
<feature type="compositionally biased region" description="Low complexity" evidence="16">
    <location>
        <begin position="1206"/>
        <end position="1215"/>
    </location>
</feature>
<dbReference type="SUPFAM" id="SSF54236">
    <property type="entry name" value="Ubiquitin-like"/>
    <property type="match status" value="1"/>
</dbReference>
<dbReference type="Gene3D" id="1.20.5.190">
    <property type="match status" value="1"/>
</dbReference>
<evidence type="ECO:0000256" key="9">
    <source>
        <dbReference type="ARBA" id="ARBA00022833"/>
    </source>
</evidence>
<dbReference type="InterPro" id="IPR008936">
    <property type="entry name" value="Rho_GTPase_activation_prot"/>
</dbReference>
<dbReference type="Pfam" id="PF00612">
    <property type="entry name" value="IQ"/>
    <property type="match status" value="1"/>
</dbReference>
<feature type="region of interest" description="Disordered" evidence="16">
    <location>
        <begin position="1378"/>
        <end position="1400"/>
    </location>
</feature>
<dbReference type="FunFam" id="3.40.850.10:FF:000008">
    <property type="entry name" value="Putative unconventional myosin-IXa"/>
    <property type="match status" value="1"/>
</dbReference>
<dbReference type="SUPFAM" id="SSF52540">
    <property type="entry name" value="P-loop containing nucleoside triphosphate hydrolases"/>
    <property type="match status" value="1"/>
</dbReference>
<name>A0A6P4YHM0_BRABE</name>
<feature type="compositionally biased region" description="Low complexity" evidence="16">
    <location>
        <begin position="1300"/>
        <end position="1316"/>
    </location>
</feature>
<dbReference type="Gene3D" id="1.20.58.530">
    <property type="match status" value="2"/>
</dbReference>
<dbReference type="InterPro" id="IPR046349">
    <property type="entry name" value="C1-like_sf"/>
</dbReference>
<dbReference type="Gene3D" id="1.10.10.820">
    <property type="match status" value="1"/>
</dbReference>
<feature type="region of interest" description="Disordered" evidence="16">
    <location>
        <begin position="1290"/>
        <end position="1319"/>
    </location>
</feature>
<evidence type="ECO:0000259" key="17">
    <source>
        <dbReference type="PROSITE" id="PS50081"/>
    </source>
</evidence>
<dbReference type="InterPro" id="IPR046987">
    <property type="entry name" value="Myo9"/>
</dbReference>
<dbReference type="Gene3D" id="3.30.60.20">
    <property type="match status" value="1"/>
</dbReference>
<keyword evidence="6" id="KW-0677">Repeat</keyword>
<dbReference type="InterPro" id="IPR000198">
    <property type="entry name" value="RhoGAP_dom"/>
</dbReference>
<comment type="similarity">
    <text evidence="2 14">Belongs to the TRAFAC class myosin-kinesin ATPase superfamily. Myosin family.</text>
</comment>
<dbReference type="SUPFAM" id="SSF57889">
    <property type="entry name" value="Cysteine-rich domain"/>
    <property type="match status" value="2"/>
</dbReference>
<feature type="region of interest" description="Actin-binding" evidence="14">
    <location>
        <begin position="884"/>
        <end position="906"/>
    </location>
</feature>
<feature type="compositionally biased region" description="Low complexity" evidence="16">
    <location>
        <begin position="2084"/>
        <end position="2095"/>
    </location>
</feature>
<evidence type="ECO:0000256" key="14">
    <source>
        <dbReference type="PROSITE-ProRule" id="PRU00782"/>
    </source>
</evidence>
<dbReference type="Proteomes" id="UP000515135">
    <property type="component" value="Unplaced"/>
</dbReference>
<feature type="region of interest" description="Disordered" evidence="16">
    <location>
        <begin position="2058"/>
        <end position="2099"/>
    </location>
</feature>
<keyword evidence="11 15" id="KW-0175">Coiled coil</keyword>
<dbReference type="GeneID" id="109469760"/>
<dbReference type="InterPro" id="IPR000048">
    <property type="entry name" value="IQ_motif_EF-hand-BS"/>
</dbReference>
<dbReference type="GO" id="GO:0008270">
    <property type="term" value="F:zinc ion binding"/>
    <property type="evidence" value="ECO:0007669"/>
    <property type="project" value="UniProtKB-KW"/>
</dbReference>
<dbReference type="GO" id="GO:0000146">
    <property type="term" value="F:microfilament motor activity"/>
    <property type="evidence" value="ECO:0007669"/>
    <property type="project" value="InterPro"/>
</dbReference>
<dbReference type="PROSITE" id="PS51456">
    <property type="entry name" value="MYOSIN_MOTOR"/>
    <property type="match status" value="1"/>
</dbReference>
<evidence type="ECO:0000256" key="16">
    <source>
        <dbReference type="SAM" id="MobiDB-lite"/>
    </source>
</evidence>
<evidence type="ECO:0000256" key="8">
    <source>
        <dbReference type="ARBA" id="ARBA00022771"/>
    </source>
</evidence>
<dbReference type="FunFam" id="1.20.58.530:FF:000005">
    <property type="entry name" value="unconventional myosin-IXa isoform X1"/>
    <property type="match status" value="1"/>
</dbReference>
<dbReference type="InterPro" id="IPR027417">
    <property type="entry name" value="P-loop_NTPase"/>
</dbReference>
<dbReference type="Gene3D" id="3.10.20.90">
    <property type="entry name" value="Phosphatidylinositol 3-kinase Catalytic Subunit, Chain A, domain 1"/>
    <property type="match status" value="1"/>
</dbReference>
<dbReference type="Pfam" id="PF00063">
    <property type="entry name" value="Myosin_head"/>
    <property type="match status" value="2"/>
</dbReference>
<dbReference type="SMART" id="SM00324">
    <property type="entry name" value="RhoGAP"/>
    <property type="match status" value="1"/>
</dbReference>
<dbReference type="PANTHER" id="PTHR46184:SF5">
    <property type="entry name" value="UNCONVENTIONAL MYOSIN-IXA-LIKE"/>
    <property type="match status" value="1"/>
</dbReference>
<evidence type="ECO:0000259" key="18">
    <source>
        <dbReference type="PROSITE" id="PS50200"/>
    </source>
</evidence>
<keyword evidence="14" id="KW-0009">Actin-binding</keyword>
<feature type="domain" description="Ras-associating" evidence="18">
    <location>
        <begin position="18"/>
        <end position="121"/>
    </location>
</feature>
<dbReference type="PANTHER" id="PTHR46184">
    <property type="entry name" value="UNCONVENTIONAL MYOSIN-IXB-LIKE PROTEIN"/>
    <property type="match status" value="1"/>
</dbReference>
<keyword evidence="7 14" id="KW-0547">Nucleotide-binding</keyword>
<evidence type="ECO:0000256" key="12">
    <source>
        <dbReference type="ARBA" id="ARBA00023123"/>
    </source>
</evidence>
<keyword evidence="12 14" id="KW-0518">Myosin</keyword>
<dbReference type="GO" id="GO:0005884">
    <property type="term" value="C:actin filament"/>
    <property type="evidence" value="ECO:0007669"/>
    <property type="project" value="TreeGrafter"/>
</dbReference>
<dbReference type="Pfam" id="PF00788">
    <property type="entry name" value="RA"/>
    <property type="match status" value="1"/>
</dbReference>
<evidence type="ECO:0000256" key="4">
    <source>
        <dbReference type="ARBA" id="ARBA00022490"/>
    </source>
</evidence>
<evidence type="ECO:0000259" key="20">
    <source>
        <dbReference type="PROSITE" id="PS51456"/>
    </source>
</evidence>
<dbReference type="SMART" id="SM00109">
    <property type="entry name" value="C1"/>
    <property type="match status" value="2"/>
</dbReference>
<feature type="compositionally biased region" description="Basic and acidic residues" evidence="16">
    <location>
        <begin position="1133"/>
        <end position="1148"/>
    </location>
</feature>
<dbReference type="GO" id="GO:0016459">
    <property type="term" value="C:myosin complex"/>
    <property type="evidence" value="ECO:0007669"/>
    <property type="project" value="UniProtKB-KW"/>
</dbReference>
<feature type="binding site" evidence="14">
    <location>
        <begin position="243"/>
        <end position="250"/>
    </location>
    <ligand>
        <name>ATP</name>
        <dbReference type="ChEBI" id="CHEBI:30616"/>
    </ligand>
</feature>
<feature type="region of interest" description="Disordered" evidence="16">
    <location>
        <begin position="1100"/>
        <end position="1158"/>
    </location>
</feature>
<dbReference type="PROSITE" id="PS00479">
    <property type="entry name" value="ZF_DAG_PE_1"/>
    <property type="match status" value="2"/>
</dbReference>
<accession>A0A6P4YHM0</accession>
<feature type="coiled-coil region" evidence="15">
    <location>
        <begin position="1975"/>
        <end position="2009"/>
    </location>
</feature>
<evidence type="ECO:0000256" key="3">
    <source>
        <dbReference type="ARBA" id="ARBA00022468"/>
    </source>
</evidence>
<dbReference type="SUPFAM" id="SSF48350">
    <property type="entry name" value="GTPase activation domain, GAP"/>
    <property type="match status" value="1"/>
</dbReference>
<dbReference type="PROSITE" id="PS50081">
    <property type="entry name" value="ZF_DAG_PE_2"/>
    <property type="match status" value="2"/>
</dbReference>
<protein>
    <submittedName>
        <fullName evidence="22">Unconventional myosin-IXa-like isoform X9</fullName>
    </submittedName>
</protein>
<keyword evidence="5" id="KW-0479">Metal-binding</keyword>
<dbReference type="CDD" id="cd01779">
    <property type="entry name" value="RA_Myosin-IX"/>
    <property type="match status" value="1"/>
</dbReference>
<dbReference type="GO" id="GO:0035556">
    <property type="term" value="P:intracellular signal transduction"/>
    <property type="evidence" value="ECO:0007669"/>
    <property type="project" value="InterPro"/>
</dbReference>
<dbReference type="PRINTS" id="PR00193">
    <property type="entry name" value="MYOSINHEAVY"/>
</dbReference>
<dbReference type="FunFam" id="3.40.850.10:FF:000013">
    <property type="entry name" value="unconventional myosin-IXa isoform X1"/>
    <property type="match status" value="1"/>
</dbReference>
<dbReference type="CDD" id="cd20818">
    <property type="entry name" value="C1_Myosin-IX"/>
    <property type="match status" value="1"/>
</dbReference>
<dbReference type="InterPro" id="IPR029071">
    <property type="entry name" value="Ubiquitin-like_domsf"/>
</dbReference>
<feature type="compositionally biased region" description="Polar residues" evidence="16">
    <location>
        <begin position="1231"/>
        <end position="1240"/>
    </location>
</feature>
<dbReference type="RefSeq" id="XP_019623928.1">
    <property type="nucleotide sequence ID" value="XM_019768369.1"/>
</dbReference>
<evidence type="ECO:0000256" key="15">
    <source>
        <dbReference type="SAM" id="Coils"/>
    </source>
</evidence>
<dbReference type="InterPro" id="IPR002219">
    <property type="entry name" value="PKC_DAG/PE"/>
</dbReference>
<feature type="region of interest" description="Disordered" evidence="16">
    <location>
        <begin position="1173"/>
        <end position="1277"/>
    </location>
</feature>
<dbReference type="SMART" id="SM00314">
    <property type="entry name" value="RA"/>
    <property type="match status" value="1"/>
</dbReference>
<feature type="compositionally biased region" description="Basic and acidic residues" evidence="16">
    <location>
        <begin position="1100"/>
        <end position="1113"/>
    </location>
</feature>
<dbReference type="OrthoDB" id="312459at2759"/>
<dbReference type="CDD" id="cd00029">
    <property type="entry name" value="C1"/>
    <property type="match status" value="1"/>
</dbReference>
<dbReference type="Gene3D" id="1.20.120.720">
    <property type="entry name" value="Myosin VI head, motor domain, U50 subdomain"/>
    <property type="match status" value="1"/>
</dbReference>
<evidence type="ECO:0000256" key="1">
    <source>
        <dbReference type="ARBA" id="ARBA00004496"/>
    </source>
</evidence>
<feature type="compositionally biased region" description="Polar residues" evidence="16">
    <location>
        <begin position="1116"/>
        <end position="1131"/>
    </location>
</feature>
<dbReference type="SMART" id="SM00015">
    <property type="entry name" value="IQ"/>
    <property type="match status" value="3"/>
</dbReference>
<evidence type="ECO:0000256" key="11">
    <source>
        <dbReference type="ARBA" id="ARBA00023054"/>
    </source>
</evidence>
<keyword evidence="9" id="KW-0862">Zinc</keyword>
<dbReference type="Gene3D" id="6.20.240.20">
    <property type="match status" value="1"/>
</dbReference>
<dbReference type="Gene3D" id="1.10.555.10">
    <property type="entry name" value="Rho GTPase activation protein"/>
    <property type="match status" value="1"/>
</dbReference>
<keyword evidence="4" id="KW-0963">Cytoplasm</keyword>
<evidence type="ECO:0000256" key="5">
    <source>
        <dbReference type="ARBA" id="ARBA00022723"/>
    </source>
</evidence>
<feature type="region of interest" description="Disordered" evidence="16">
    <location>
        <begin position="722"/>
        <end position="804"/>
    </location>
</feature>
<evidence type="ECO:0000313" key="21">
    <source>
        <dbReference type="Proteomes" id="UP000515135"/>
    </source>
</evidence>
<evidence type="ECO:0000256" key="2">
    <source>
        <dbReference type="ARBA" id="ARBA00008314"/>
    </source>
</evidence>
<evidence type="ECO:0000256" key="13">
    <source>
        <dbReference type="ARBA" id="ARBA00023175"/>
    </source>
</evidence>
<keyword evidence="3" id="KW-0343">GTPase activation</keyword>
<dbReference type="Pfam" id="PF00130">
    <property type="entry name" value="C1_1"/>
    <property type="match status" value="1"/>
</dbReference>
<keyword evidence="21" id="KW-1185">Reference proteome</keyword>
<evidence type="ECO:0000313" key="22">
    <source>
        <dbReference type="RefSeq" id="XP_019623928.1"/>
    </source>
</evidence>
<dbReference type="PROSITE" id="PS50096">
    <property type="entry name" value="IQ"/>
    <property type="match status" value="1"/>
</dbReference>
<feature type="domain" description="Rho-GAP" evidence="19">
    <location>
        <begin position="1719"/>
        <end position="1922"/>
    </location>
</feature>
<dbReference type="CDD" id="cd01385">
    <property type="entry name" value="MYSc_Myo9"/>
    <property type="match status" value="1"/>
</dbReference>
<feature type="compositionally biased region" description="Low complexity" evidence="16">
    <location>
        <begin position="1349"/>
        <end position="1364"/>
    </location>
</feature>
<proteinExistence type="inferred from homology"/>
<evidence type="ECO:0000256" key="10">
    <source>
        <dbReference type="ARBA" id="ARBA00022840"/>
    </source>
</evidence>
<evidence type="ECO:0000256" key="6">
    <source>
        <dbReference type="ARBA" id="ARBA00022737"/>
    </source>
</evidence>
<evidence type="ECO:0000259" key="19">
    <source>
        <dbReference type="PROSITE" id="PS50238"/>
    </source>
</evidence>
<dbReference type="InterPro" id="IPR036961">
    <property type="entry name" value="Kinesin_motor_dom_sf"/>
</dbReference>
<feature type="domain" description="Myosin motor" evidence="20">
    <location>
        <begin position="150"/>
        <end position="1003"/>
    </location>
</feature>
<feature type="compositionally biased region" description="Basic and acidic residues" evidence="16">
    <location>
        <begin position="1187"/>
        <end position="1205"/>
    </location>
</feature>
<feature type="region of interest" description="Disordered" evidence="16">
    <location>
        <begin position="1342"/>
        <end position="1364"/>
    </location>
</feature>
<keyword evidence="13 14" id="KW-0505">Motor protein</keyword>
<organism evidence="21 22">
    <name type="scientific">Branchiostoma belcheri</name>
    <name type="common">Amphioxus</name>
    <dbReference type="NCBI Taxonomy" id="7741"/>
    <lineage>
        <taxon>Eukaryota</taxon>
        <taxon>Metazoa</taxon>
        <taxon>Chordata</taxon>
        <taxon>Cephalochordata</taxon>
        <taxon>Leptocardii</taxon>
        <taxon>Amphioxiformes</taxon>
        <taxon>Branchiostomatidae</taxon>
        <taxon>Branchiostoma</taxon>
    </lineage>
</organism>
<feature type="domain" description="Phorbol-ester/DAG-type" evidence="17">
    <location>
        <begin position="1649"/>
        <end position="1698"/>
    </location>
</feature>
<sequence length="2140" mass="242484">MATTDSAPMANQEVLVEDLHPLQIHPGPLVPEEPFIVLQVAKETTATDVICQLVAQYNLAGGAENYEIAEVCYTGGQNCKERLLQRDECPAQVQLIWPRKMPTMSNKDAAIYKFCLRETLHAFYSRWSVCSSTDSMNALMAEYFRPPSDKDYPDLCRLPDLNEHTLLDNLQVRFNQGKIYTYVGSILIAINPFKFFPIYNPKYVNMYQNHRLGELEPHIFAIADASYHTMLENRENQCIVISGESGSGKTESTNFLLHHLTALSYKGHASGIEQTILGAGPVLEAFGNAKTAHNDNSSRFGKFIQLNYKENGTVHGATVEKYLLEKSRIVSQASNERNYHVFYYLLAGANQTLKDSLMLHKPEEFFYLNQTWVPQACSKLENKSNYEMSEGEDRVFEFNRLRQSMEMVGFYSGTQKRIFAVLSAVLHLGNIVFTRIFRDGEDAVQVKNPEELSIVSKLLKVKEETLLEALTSRTTIARRERIIISHRQAEAVATRDALAKSLYSGLFDWIVLQLNHALLHKEAKGHHQGNWIGVLDIFGFEDFGQQNSFEQFCINFANEHLQYYFNQHVFKLEQEEYQKEGIQWKNIDFIDNTGCLSLIAKRPTGLLHLLDEESRLPNATSETLLTKFHQQHEDNGYYERPQVNEPSFVIVHYAGKVKYQIQDFREKNIDLMRSDIVSVLKNSHMAFVREIISTDPVAVFRWAILRAFFRSVSAFRDAGKRWKANQGKPRPAPRVRPSSRLRSTPSLSEASEDEEVPPSPLSPAIPEDAFHSPTKKVLTPRSSPHSTPDPGSRHTSTGHPSRRESGTLFEQEGLLYSTTDPNVAKVLRRAANILMKNKSFRHGRPHKCFRDLRSVKTIVRREGKPSSTLRKAPATVSAQFSVSLSKLMETLNQAKPFFVRCIKSNSDKAPCKFDSQLVLRQLRYTGMLETVRIRQSGYSVRLTFQEFAQQYALLLKRGIESTKEDIAEFLHSMELDDRHYQMGESKVFLRESERLKLQEALHEEVLRRIRVIQVWMRGMLQRKMYLRMKESVIKIQRNIRACLALRRLLAQQQEKRAAISIQSQWRGHRARRKCGEMRRERRAQEQAMKEMEEAKRRAQEAMEEEKARQKAEAASEIQTPTHINGSISPQLQRKLESPKYRVSPEVHRPPRGSADALSAGSAFNGQLENIPFIDEDASPVSAEPGETEVKAEAEEDKPLQNERRPSASGSSNSGSPKRKPPPIMPKPSSKHVISSLASTEESQEPRPRLSSSVKDVAKQFEERISPPEEPPLMNRAIRKSASLPATTVLAAEMPEEPKAGLLGSPSSSTPRLTSPTQTKAALKLHLSEDNITNLERVLSEKKAKIDSGQSPLLETPTSSPSTISSEIQTITKKLRKKFLAPRKRKPSNLTSDEEDSLKTPESIGVAVLPPFCPTADDNAPPPHHDLKTTSLSKAVECGACGKNVVKEGSKCNVCNQVFHDRCCMKALTCYPSGSSKQKKRSKAVAETERVPTPATGMNLKGASLENVPTNIVISNAYDLRQIDAFLLKKINDMNQDDGRRDTIVDVVFKKAMREYHSDLITTYSAAISTNEEVTLRYKDLISKFEKVLENVVSKEKTSAKFPVTLGINAFRGFLDEFVRNYNPGEKQVNKTSPVRYKRRKKDDSFSFNGHRYETVQFNIATFCEQCSNLIKSGSKGMLCQLCKFACHKKCYQKSGHFCKGFLYRKNRNSGSDEDQYFGADISTLLPEGRKVPVLVEKCISFVEKEGLYTVGIYRKSGAAAKIKQLRDECNADVEAVDMEAYPIHVVCNVLKLFFREMAEPLLTYALYDDFLRCTVKKTARDKDTNTPEMTEEARSETIRAIYDIIDRLPKPNHDTFERLVFHLARVAYHEDSNLMTPNSLAIVFTPCILQTNKELSPLESMQHISKTTMCLELVISEQLKKMRSTLTDINTLESAEISACKRLTTLRRSMHNLQAPHATIEEDDLEDVTDDIDVVENGEVQIHVLEQNIRSLQDEKEQLTAQLPCLELRHGSSDDDNLSSDDQLSHDFSLSELDTGNEEYAVTFDLPVSPPQGLVHFTKLRSTGPRRQRPERYSSKVFRRPAPSKRSSLASSRSLSRSEEELMITSPPVWRWAREEAVGPGGEMHVTEGKIFIESEAIYV</sequence>
<dbReference type="Gene3D" id="3.40.850.10">
    <property type="entry name" value="Kinesin motor domain"/>
    <property type="match status" value="2"/>
</dbReference>
<dbReference type="GO" id="GO:0051015">
    <property type="term" value="F:actin filament binding"/>
    <property type="evidence" value="ECO:0007669"/>
    <property type="project" value="TreeGrafter"/>
</dbReference>
<dbReference type="InterPro" id="IPR036023">
    <property type="entry name" value="MYSc_Myo9"/>
</dbReference>